<dbReference type="PROSITE" id="PS51257">
    <property type="entry name" value="PROKAR_LIPOPROTEIN"/>
    <property type="match status" value="1"/>
</dbReference>
<dbReference type="InterPro" id="IPR011010">
    <property type="entry name" value="DNA_brk_join_enz"/>
</dbReference>
<keyword evidence="4" id="KW-1185">Reference proteome</keyword>
<reference evidence="3 4" key="1">
    <citation type="journal article" date="2019" name="Int. J. Syst. Evol. Microbiol.">
        <title>The Global Catalogue of Microorganisms (GCM) 10K type strain sequencing project: providing services to taxonomists for standard genome sequencing and annotation.</title>
        <authorList>
            <consortium name="The Broad Institute Genomics Platform"/>
            <consortium name="The Broad Institute Genome Sequencing Center for Infectious Disease"/>
            <person name="Wu L."/>
            <person name="Ma J."/>
        </authorList>
    </citation>
    <scope>NUCLEOTIDE SEQUENCE [LARGE SCALE GENOMIC DNA]</scope>
    <source>
        <strain evidence="3 4">JCM 16331</strain>
    </source>
</reference>
<dbReference type="Proteomes" id="UP000608850">
    <property type="component" value="Unassembled WGS sequence"/>
</dbReference>
<sequence>MREEWVDWRRNMIVVPALQACRKGEGDGVCGYCRAQASQMADADEDLTQADAEASMWSPKTPAAAREIPFDFDPRASLAIERFFEDHDAWPHSRAVVNRRVKAAAEAAVEIDSGSIYPHALRATAATYHAGRGLDMLPLQSLFGWADLRTAQSYIASSGENTARALHMIHSR</sequence>
<evidence type="ECO:0000313" key="3">
    <source>
        <dbReference type="EMBL" id="GGN08112.1"/>
    </source>
</evidence>
<dbReference type="Pfam" id="PF00589">
    <property type="entry name" value="Phage_integrase"/>
    <property type="match status" value="1"/>
</dbReference>
<gene>
    <name evidence="3" type="ORF">GCM10009021_04290</name>
</gene>
<evidence type="ECO:0000313" key="4">
    <source>
        <dbReference type="Proteomes" id="UP000608850"/>
    </source>
</evidence>
<dbReference type="AlphaFoldDB" id="A0A830G998"/>
<proteinExistence type="predicted"/>
<evidence type="ECO:0000256" key="1">
    <source>
        <dbReference type="ARBA" id="ARBA00023172"/>
    </source>
</evidence>
<dbReference type="InterPro" id="IPR013762">
    <property type="entry name" value="Integrase-like_cat_sf"/>
</dbReference>
<comment type="caution">
    <text evidence="3">The sequence shown here is derived from an EMBL/GenBank/DDBJ whole genome shotgun (WGS) entry which is preliminary data.</text>
</comment>
<dbReference type="PROSITE" id="PS51898">
    <property type="entry name" value="TYR_RECOMBINASE"/>
    <property type="match status" value="1"/>
</dbReference>
<keyword evidence="1" id="KW-0233">DNA recombination</keyword>
<evidence type="ECO:0000259" key="2">
    <source>
        <dbReference type="PROSITE" id="PS51898"/>
    </source>
</evidence>
<feature type="domain" description="Tyr recombinase" evidence="2">
    <location>
        <begin position="1"/>
        <end position="167"/>
    </location>
</feature>
<dbReference type="GO" id="GO:0003677">
    <property type="term" value="F:DNA binding"/>
    <property type="evidence" value="ECO:0007669"/>
    <property type="project" value="InterPro"/>
</dbReference>
<organism evidence="3 4">
    <name type="scientific">Halarchaeum nitratireducens</name>
    <dbReference type="NCBI Taxonomy" id="489913"/>
    <lineage>
        <taxon>Archaea</taxon>
        <taxon>Methanobacteriati</taxon>
        <taxon>Methanobacteriota</taxon>
        <taxon>Stenosarchaea group</taxon>
        <taxon>Halobacteria</taxon>
        <taxon>Halobacteriales</taxon>
        <taxon>Halobacteriaceae</taxon>
    </lineage>
</organism>
<dbReference type="GO" id="GO:0006310">
    <property type="term" value="P:DNA recombination"/>
    <property type="evidence" value="ECO:0007669"/>
    <property type="project" value="UniProtKB-KW"/>
</dbReference>
<dbReference type="Gene3D" id="1.10.443.10">
    <property type="entry name" value="Intergrase catalytic core"/>
    <property type="match status" value="1"/>
</dbReference>
<dbReference type="SUPFAM" id="SSF56349">
    <property type="entry name" value="DNA breaking-rejoining enzymes"/>
    <property type="match status" value="1"/>
</dbReference>
<dbReference type="InterPro" id="IPR002104">
    <property type="entry name" value="Integrase_catalytic"/>
</dbReference>
<dbReference type="EMBL" id="BMOQ01000001">
    <property type="protein sequence ID" value="GGN08112.1"/>
    <property type="molecule type" value="Genomic_DNA"/>
</dbReference>
<name>A0A830G998_9EURY</name>
<accession>A0A830G998</accession>
<dbReference type="GO" id="GO:0015074">
    <property type="term" value="P:DNA integration"/>
    <property type="evidence" value="ECO:0007669"/>
    <property type="project" value="InterPro"/>
</dbReference>
<protein>
    <recommendedName>
        <fullName evidence="2">Tyr recombinase domain-containing protein</fullName>
    </recommendedName>
</protein>